<dbReference type="AlphaFoldDB" id="A0A2H0VAL5"/>
<reference evidence="2" key="1">
    <citation type="submission" date="2017-09" db="EMBL/GenBank/DDBJ databases">
        <title>Depth-based differentiation of microbial function through sediment-hosted aquifers and enrichment of novel symbionts in the deep terrestrial subsurface.</title>
        <authorList>
            <person name="Probst A.J."/>
            <person name="Ladd B."/>
            <person name="Jarett J.K."/>
            <person name="Geller-Mcgrath D.E."/>
            <person name="Sieber C.M.K."/>
            <person name="Emerson J.B."/>
            <person name="Anantharaman K."/>
            <person name="Thomas B.C."/>
            <person name="Malmstrom R."/>
            <person name="Stieglmeier M."/>
            <person name="Klingl A."/>
            <person name="Woyke T."/>
            <person name="Ryan C.M."/>
            <person name="Banfield J.F."/>
        </authorList>
    </citation>
    <scope>NUCLEOTIDE SEQUENCE [LARGE SCALE GENOMIC DNA]</scope>
</reference>
<comment type="caution">
    <text evidence="1">The sequence shown here is derived from an EMBL/GenBank/DDBJ whole genome shotgun (WGS) entry which is preliminary data.</text>
</comment>
<protein>
    <submittedName>
        <fullName evidence="1">Uncharacterized protein</fullName>
    </submittedName>
</protein>
<organism evidence="1 2">
    <name type="scientific">Candidatus Doudnabacteria bacterium CG10_big_fil_rev_8_21_14_0_10_42_18</name>
    <dbReference type="NCBI Taxonomy" id="1974552"/>
    <lineage>
        <taxon>Bacteria</taxon>
        <taxon>Candidatus Doudnaibacteriota</taxon>
    </lineage>
</organism>
<evidence type="ECO:0000313" key="2">
    <source>
        <dbReference type="Proteomes" id="UP000230922"/>
    </source>
</evidence>
<dbReference type="EMBL" id="PFAK01000046">
    <property type="protein sequence ID" value="PIR96124.1"/>
    <property type="molecule type" value="Genomic_DNA"/>
</dbReference>
<name>A0A2H0VAL5_9BACT</name>
<dbReference type="Proteomes" id="UP000230922">
    <property type="component" value="Unassembled WGS sequence"/>
</dbReference>
<sequence length="76" mass="8590">MVASQRSGKLESDWIVLEALPDAYRVIKPPADENGLKLTDEGYVHGLTLSWLANYEESLTRLVPKDELERCNESLD</sequence>
<evidence type="ECO:0000313" key="1">
    <source>
        <dbReference type="EMBL" id="PIR96124.1"/>
    </source>
</evidence>
<gene>
    <name evidence="1" type="ORF">COT92_02875</name>
</gene>
<proteinExistence type="predicted"/>
<accession>A0A2H0VAL5</accession>